<reference evidence="1 2" key="1">
    <citation type="submission" date="2018-08" db="EMBL/GenBank/DDBJ databases">
        <title>A genome reference for cultivated species of the human gut microbiota.</title>
        <authorList>
            <person name="Zou Y."/>
            <person name="Xue W."/>
            <person name="Luo G."/>
        </authorList>
    </citation>
    <scope>NUCLEOTIDE SEQUENCE [LARGE SCALE GENOMIC DNA]</scope>
    <source>
        <strain evidence="1 2">AF48-16</strain>
    </source>
</reference>
<evidence type="ECO:0000313" key="2">
    <source>
        <dbReference type="Proteomes" id="UP000286288"/>
    </source>
</evidence>
<dbReference type="Proteomes" id="UP000286288">
    <property type="component" value="Unassembled WGS sequence"/>
</dbReference>
<gene>
    <name evidence="1" type="ORF">DW084_18055</name>
</gene>
<protein>
    <submittedName>
        <fullName evidence="1">Uncharacterized protein</fullName>
    </submittedName>
</protein>
<organism evidence="1 2">
    <name type="scientific">Enterococcus casseliflavus</name>
    <name type="common">Enterococcus flavescens</name>
    <dbReference type="NCBI Taxonomy" id="37734"/>
    <lineage>
        <taxon>Bacteria</taxon>
        <taxon>Bacillati</taxon>
        <taxon>Bacillota</taxon>
        <taxon>Bacilli</taxon>
        <taxon>Lactobacillales</taxon>
        <taxon>Enterococcaceae</taxon>
        <taxon>Enterococcus</taxon>
    </lineage>
</organism>
<dbReference type="AlphaFoldDB" id="A0A415EKD2"/>
<sequence>MKVSKERMKGIQSFFYAYKVAKDINEHRLSDSNKEFNELQTIYQIGYFSISHGKESKTQRRRLIFELYCLKGLLKKDICEEVGLASDTVRSELVAAINQFCDAIGIEE</sequence>
<dbReference type="EMBL" id="QRMZ01000047">
    <property type="protein sequence ID" value="RHK02294.1"/>
    <property type="molecule type" value="Genomic_DNA"/>
</dbReference>
<accession>A0A415EKD2</accession>
<evidence type="ECO:0000313" key="1">
    <source>
        <dbReference type="EMBL" id="RHK02294.1"/>
    </source>
</evidence>
<proteinExistence type="predicted"/>
<name>A0A415EKD2_ENTCA</name>
<comment type="caution">
    <text evidence="1">The sequence shown here is derived from an EMBL/GenBank/DDBJ whole genome shotgun (WGS) entry which is preliminary data.</text>
</comment>